<dbReference type="EMBL" id="JAVIJP010000039">
    <property type="protein sequence ID" value="KAL3627721.1"/>
    <property type="molecule type" value="Genomic_DNA"/>
</dbReference>
<evidence type="ECO:0000313" key="2">
    <source>
        <dbReference type="Proteomes" id="UP001632038"/>
    </source>
</evidence>
<dbReference type="Proteomes" id="UP001632038">
    <property type="component" value="Unassembled WGS sequence"/>
</dbReference>
<proteinExistence type="predicted"/>
<sequence length="95" mass="10949">MDNIERLKLSWSDGANLIDSGVFTMRHLETYTGQTLKNYKCGLTAKNSEKLKVLRVKYCAAILSDEYNVLNEENVYAARAYYKSKIEFPPLKICF</sequence>
<keyword evidence="2" id="KW-1185">Reference proteome</keyword>
<accession>A0ABD3CEG1</accession>
<name>A0ABD3CEG1_9LAMI</name>
<protein>
    <submittedName>
        <fullName evidence="1">Uncharacterized protein</fullName>
    </submittedName>
</protein>
<reference evidence="2" key="1">
    <citation type="journal article" date="2024" name="IScience">
        <title>Strigolactones Initiate the Formation of Haustorium-like Structures in Castilleja.</title>
        <authorList>
            <person name="Buerger M."/>
            <person name="Peterson D."/>
            <person name="Chory J."/>
        </authorList>
    </citation>
    <scope>NUCLEOTIDE SEQUENCE [LARGE SCALE GENOMIC DNA]</scope>
</reference>
<organism evidence="1 2">
    <name type="scientific">Castilleja foliolosa</name>
    <dbReference type="NCBI Taxonomy" id="1961234"/>
    <lineage>
        <taxon>Eukaryota</taxon>
        <taxon>Viridiplantae</taxon>
        <taxon>Streptophyta</taxon>
        <taxon>Embryophyta</taxon>
        <taxon>Tracheophyta</taxon>
        <taxon>Spermatophyta</taxon>
        <taxon>Magnoliopsida</taxon>
        <taxon>eudicotyledons</taxon>
        <taxon>Gunneridae</taxon>
        <taxon>Pentapetalae</taxon>
        <taxon>asterids</taxon>
        <taxon>lamiids</taxon>
        <taxon>Lamiales</taxon>
        <taxon>Orobanchaceae</taxon>
        <taxon>Pedicularideae</taxon>
        <taxon>Castillejinae</taxon>
        <taxon>Castilleja</taxon>
    </lineage>
</organism>
<comment type="caution">
    <text evidence="1">The sequence shown here is derived from an EMBL/GenBank/DDBJ whole genome shotgun (WGS) entry which is preliminary data.</text>
</comment>
<dbReference type="AlphaFoldDB" id="A0ABD3CEG1"/>
<gene>
    <name evidence="1" type="ORF">CASFOL_029084</name>
</gene>
<evidence type="ECO:0000313" key="1">
    <source>
        <dbReference type="EMBL" id="KAL3627721.1"/>
    </source>
</evidence>